<sequence length="188" mass="20332">MGRQAERHHEASDSSRERLDLDDRRQALGREVRNRRQAAGLTIDRAAKQAPMSPETWRKAETGERLKAFSYAGVERVMRWPAGTIERFINDGQELPEGVMPSGSYSAATPVSPVLDVDFLLGLDRPDSVKVVLIRAVRAGGDPLDAVLALDAPDADKVAAIRTLRDLQPPAGGSEGGAEPVEPDARSA</sequence>
<feature type="compositionally biased region" description="Basic and acidic residues" evidence="1">
    <location>
        <begin position="1"/>
        <end position="34"/>
    </location>
</feature>
<name>A0AAU7M6C3_9ACTN</name>
<dbReference type="EMBL" id="CP157762">
    <property type="protein sequence ID" value="XBP92999.1"/>
    <property type="molecule type" value="Genomic_DNA"/>
</dbReference>
<proteinExistence type="predicted"/>
<accession>A0AAU7M6C3</accession>
<dbReference type="RefSeq" id="WP_350932627.1">
    <property type="nucleotide sequence ID" value="NZ_CP157762.1"/>
</dbReference>
<feature type="compositionally biased region" description="Low complexity" evidence="1">
    <location>
        <begin position="169"/>
        <end position="180"/>
    </location>
</feature>
<reference evidence="2" key="1">
    <citation type="submission" date="2024-01" db="EMBL/GenBank/DDBJ databases">
        <title>The genome sequence of Micromonospora mangrovi CCTCC AA 2012012.</title>
        <authorList>
            <person name="Gao J."/>
        </authorList>
    </citation>
    <scope>NUCLEOTIDE SEQUENCE</scope>
    <source>
        <strain evidence="2">CCTCC AA 2012012</strain>
    </source>
</reference>
<dbReference type="InterPro" id="IPR010982">
    <property type="entry name" value="Lambda_DNA-bd_dom_sf"/>
</dbReference>
<evidence type="ECO:0000256" key="1">
    <source>
        <dbReference type="SAM" id="MobiDB-lite"/>
    </source>
</evidence>
<reference evidence="3" key="2">
    <citation type="submission" date="2024-06" db="EMBL/GenBank/DDBJ databases">
        <title>Micromonospora mangrovi CCTCC AA 2012012 genome sequences.</title>
        <authorList>
            <person name="Gao J."/>
        </authorList>
    </citation>
    <scope>NUCLEOTIDE SEQUENCE</scope>
    <source>
        <strain evidence="3">CCTCC AA 2012012</strain>
    </source>
</reference>
<dbReference type="GO" id="GO:0003677">
    <property type="term" value="F:DNA binding"/>
    <property type="evidence" value="ECO:0007669"/>
    <property type="project" value="InterPro"/>
</dbReference>
<feature type="region of interest" description="Disordered" evidence="1">
    <location>
        <begin position="165"/>
        <end position="188"/>
    </location>
</feature>
<dbReference type="Gene3D" id="1.10.260.40">
    <property type="entry name" value="lambda repressor-like DNA-binding domains"/>
    <property type="match status" value="1"/>
</dbReference>
<evidence type="ECO:0000313" key="2">
    <source>
        <dbReference type="EMBL" id="XBP92999.1"/>
    </source>
</evidence>
<dbReference type="AlphaFoldDB" id="A0AAU7M6C3"/>
<gene>
    <name evidence="3" type="ORF">ABUL08_26005</name>
    <name evidence="2" type="ORF">VK199_25920</name>
</gene>
<organism evidence="2">
    <name type="scientific">Micromonospora sp. CCTCC AA 2012012</name>
    <dbReference type="NCBI Taxonomy" id="3111921"/>
    <lineage>
        <taxon>Bacteria</taxon>
        <taxon>Bacillati</taxon>
        <taxon>Actinomycetota</taxon>
        <taxon>Actinomycetes</taxon>
        <taxon>Micromonosporales</taxon>
        <taxon>Micromonosporaceae</taxon>
        <taxon>Micromonospora</taxon>
    </lineage>
</organism>
<feature type="region of interest" description="Disordered" evidence="1">
    <location>
        <begin position="1"/>
        <end position="55"/>
    </location>
</feature>
<protein>
    <submittedName>
        <fullName evidence="2">Helix-turn-helix transcriptional regulator</fullName>
    </submittedName>
</protein>
<dbReference type="Pfam" id="PF13560">
    <property type="entry name" value="HTH_31"/>
    <property type="match status" value="1"/>
</dbReference>
<dbReference type="SUPFAM" id="SSF47413">
    <property type="entry name" value="lambda repressor-like DNA-binding domains"/>
    <property type="match status" value="1"/>
</dbReference>
<dbReference type="EMBL" id="CP159342">
    <property type="protein sequence ID" value="XCH73697.1"/>
    <property type="molecule type" value="Genomic_DNA"/>
</dbReference>
<evidence type="ECO:0000313" key="3">
    <source>
        <dbReference type="EMBL" id="XCH73697.1"/>
    </source>
</evidence>